<name>A0ABU6UKF8_9FABA</name>
<reference evidence="2 3" key="1">
    <citation type="journal article" date="2023" name="Plants (Basel)">
        <title>Bridging the Gap: Combining Genomics and Transcriptomics Approaches to Understand Stylosanthes scabra, an Orphan Legume from the Brazilian Caatinga.</title>
        <authorList>
            <person name="Ferreira-Neto J.R.C."/>
            <person name="da Silva M.D."/>
            <person name="Binneck E."/>
            <person name="de Melo N.F."/>
            <person name="da Silva R.H."/>
            <person name="de Melo A.L.T.M."/>
            <person name="Pandolfi V."/>
            <person name="Bustamante F.O."/>
            <person name="Brasileiro-Vidal A.C."/>
            <person name="Benko-Iseppon A.M."/>
        </authorList>
    </citation>
    <scope>NUCLEOTIDE SEQUENCE [LARGE SCALE GENOMIC DNA]</scope>
    <source>
        <tissue evidence="2">Leaves</tissue>
    </source>
</reference>
<organism evidence="2 3">
    <name type="scientific">Stylosanthes scabra</name>
    <dbReference type="NCBI Taxonomy" id="79078"/>
    <lineage>
        <taxon>Eukaryota</taxon>
        <taxon>Viridiplantae</taxon>
        <taxon>Streptophyta</taxon>
        <taxon>Embryophyta</taxon>
        <taxon>Tracheophyta</taxon>
        <taxon>Spermatophyta</taxon>
        <taxon>Magnoliopsida</taxon>
        <taxon>eudicotyledons</taxon>
        <taxon>Gunneridae</taxon>
        <taxon>Pentapetalae</taxon>
        <taxon>rosids</taxon>
        <taxon>fabids</taxon>
        <taxon>Fabales</taxon>
        <taxon>Fabaceae</taxon>
        <taxon>Papilionoideae</taxon>
        <taxon>50 kb inversion clade</taxon>
        <taxon>dalbergioids sensu lato</taxon>
        <taxon>Dalbergieae</taxon>
        <taxon>Pterocarpus clade</taxon>
        <taxon>Stylosanthes</taxon>
    </lineage>
</organism>
<keyword evidence="1" id="KW-0812">Transmembrane</keyword>
<keyword evidence="1" id="KW-0472">Membrane</keyword>
<evidence type="ECO:0000256" key="1">
    <source>
        <dbReference type="SAM" id="Phobius"/>
    </source>
</evidence>
<gene>
    <name evidence="2" type="ORF">PIB30_050397</name>
</gene>
<keyword evidence="3" id="KW-1185">Reference proteome</keyword>
<keyword evidence="1" id="KW-1133">Transmembrane helix</keyword>
<evidence type="ECO:0000313" key="3">
    <source>
        <dbReference type="Proteomes" id="UP001341840"/>
    </source>
</evidence>
<feature type="transmembrane region" description="Helical" evidence="1">
    <location>
        <begin position="139"/>
        <end position="167"/>
    </location>
</feature>
<dbReference type="Proteomes" id="UP001341840">
    <property type="component" value="Unassembled WGS sequence"/>
</dbReference>
<protein>
    <submittedName>
        <fullName evidence="2">Uncharacterized protein</fullName>
    </submittedName>
</protein>
<accession>A0ABU6UKF8</accession>
<sequence length="173" mass="18366">MGYSSSPNTKDLRYCEFWTGLGGTSLHHCTLPLLTIPLSVPESPPSTTTPPAVPLASLSTDALLSAVTTFWSSLPSAGSNRRSRCALFSTPSSLRSPLLCWPHLSSHVQCRSIRSPPEPPLLLHAIPTVAASSCIPSGFFFLLLLFLLLFLVCFCLVVMAVVVRLGLGGGSGL</sequence>
<comment type="caution">
    <text evidence="2">The sequence shown here is derived from an EMBL/GenBank/DDBJ whole genome shotgun (WGS) entry which is preliminary data.</text>
</comment>
<dbReference type="EMBL" id="JASCZI010121175">
    <property type="protein sequence ID" value="MED6160318.1"/>
    <property type="molecule type" value="Genomic_DNA"/>
</dbReference>
<proteinExistence type="predicted"/>
<evidence type="ECO:0000313" key="2">
    <source>
        <dbReference type="EMBL" id="MED6160318.1"/>
    </source>
</evidence>